<evidence type="ECO:0000313" key="3">
    <source>
        <dbReference type="Proteomes" id="UP001604277"/>
    </source>
</evidence>
<evidence type="ECO:0000256" key="1">
    <source>
        <dbReference type="SAM" id="MobiDB-lite"/>
    </source>
</evidence>
<name>A0ABD1WQK2_9LAMI</name>
<feature type="region of interest" description="Disordered" evidence="1">
    <location>
        <begin position="113"/>
        <end position="172"/>
    </location>
</feature>
<dbReference type="AlphaFoldDB" id="A0ABD1WQK2"/>
<dbReference type="EMBL" id="JBFOLJ010000002">
    <property type="protein sequence ID" value="KAL2551755.1"/>
    <property type="molecule type" value="Genomic_DNA"/>
</dbReference>
<dbReference type="Proteomes" id="UP001604277">
    <property type="component" value="Unassembled WGS sequence"/>
</dbReference>
<gene>
    <name evidence="2" type="ORF">Fot_05374</name>
</gene>
<protein>
    <submittedName>
        <fullName evidence="2">Uncharacterized protein</fullName>
    </submittedName>
</protein>
<reference evidence="3" key="1">
    <citation type="submission" date="2024-07" db="EMBL/GenBank/DDBJ databases">
        <title>Two chromosome-level genome assemblies of Korean endemic species Abeliophyllum distichum and Forsythia ovata (Oleaceae).</title>
        <authorList>
            <person name="Jang H."/>
        </authorList>
    </citation>
    <scope>NUCLEOTIDE SEQUENCE [LARGE SCALE GENOMIC DNA]</scope>
</reference>
<comment type="caution">
    <text evidence="2">The sequence shown here is derived from an EMBL/GenBank/DDBJ whole genome shotgun (WGS) entry which is preliminary data.</text>
</comment>
<proteinExistence type="predicted"/>
<feature type="region of interest" description="Disordered" evidence="1">
    <location>
        <begin position="20"/>
        <end position="41"/>
    </location>
</feature>
<accession>A0ABD1WQK2</accession>
<feature type="compositionally biased region" description="Basic and acidic residues" evidence="1">
    <location>
        <begin position="144"/>
        <end position="161"/>
    </location>
</feature>
<organism evidence="2 3">
    <name type="scientific">Forsythia ovata</name>
    <dbReference type="NCBI Taxonomy" id="205694"/>
    <lineage>
        <taxon>Eukaryota</taxon>
        <taxon>Viridiplantae</taxon>
        <taxon>Streptophyta</taxon>
        <taxon>Embryophyta</taxon>
        <taxon>Tracheophyta</taxon>
        <taxon>Spermatophyta</taxon>
        <taxon>Magnoliopsida</taxon>
        <taxon>eudicotyledons</taxon>
        <taxon>Gunneridae</taxon>
        <taxon>Pentapetalae</taxon>
        <taxon>asterids</taxon>
        <taxon>lamiids</taxon>
        <taxon>Lamiales</taxon>
        <taxon>Oleaceae</taxon>
        <taxon>Forsythieae</taxon>
        <taxon>Forsythia</taxon>
    </lineage>
</organism>
<evidence type="ECO:0000313" key="2">
    <source>
        <dbReference type="EMBL" id="KAL2551755.1"/>
    </source>
</evidence>
<sequence>MVRARDNHTQQCYNFGGHVNTKPSNGGMHHQTGHHQETHHRPFPEIESSYAAEITEAIPNLHVGVNASNQGMPAGEAGSNKTKNPFTGPYYTYYRFYRHETKDCCDIQTLAKQRTQKKDRLLSGRNRGMNNSPYRSNELRRRRPQEARDNRQRRETGRESVARAMKGMTPKG</sequence>
<keyword evidence="3" id="KW-1185">Reference proteome</keyword>